<keyword evidence="2" id="KW-0812">Transmembrane</keyword>
<feature type="compositionally biased region" description="Low complexity" evidence="1">
    <location>
        <begin position="204"/>
        <end position="214"/>
    </location>
</feature>
<accession>A0A397SV40</accession>
<organism evidence="3 4">
    <name type="scientific">Glomus cerebriforme</name>
    <dbReference type="NCBI Taxonomy" id="658196"/>
    <lineage>
        <taxon>Eukaryota</taxon>
        <taxon>Fungi</taxon>
        <taxon>Fungi incertae sedis</taxon>
        <taxon>Mucoromycota</taxon>
        <taxon>Glomeromycotina</taxon>
        <taxon>Glomeromycetes</taxon>
        <taxon>Glomerales</taxon>
        <taxon>Glomeraceae</taxon>
        <taxon>Glomus</taxon>
    </lineage>
</organism>
<evidence type="ECO:0000313" key="3">
    <source>
        <dbReference type="EMBL" id="RIA89903.1"/>
    </source>
</evidence>
<dbReference type="Proteomes" id="UP000265703">
    <property type="component" value="Unassembled WGS sequence"/>
</dbReference>
<evidence type="ECO:0000256" key="1">
    <source>
        <dbReference type="SAM" id="MobiDB-lite"/>
    </source>
</evidence>
<dbReference type="AlphaFoldDB" id="A0A397SV40"/>
<dbReference type="STRING" id="658196.A0A397SV40"/>
<dbReference type="EMBL" id="QKYT01000201">
    <property type="protein sequence ID" value="RIA89903.1"/>
    <property type="molecule type" value="Genomic_DNA"/>
</dbReference>
<name>A0A397SV40_9GLOM</name>
<reference evidence="3 4" key="1">
    <citation type="submission" date="2018-06" db="EMBL/GenBank/DDBJ databases">
        <title>Comparative genomics reveals the genomic features of Rhizophagus irregularis, R. cerebriforme, R. diaphanum and Gigaspora rosea, and their symbiotic lifestyle signature.</title>
        <authorList>
            <person name="Morin E."/>
            <person name="San Clemente H."/>
            <person name="Chen E.C.H."/>
            <person name="De La Providencia I."/>
            <person name="Hainaut M."/>
            <person name="Kuo A."/>
            <person name="Kohler A."/>
            <person name="Murat C."/>
            <person name="Tang N."/>
            <person name="Roy S."/>
            <person name="Loubradou J."/>
            <person name="Henrissat B."/>
            <person name="Grigoriev I.V."/>
            <person name="Corradi N."/>
            <person name="Roux C."/>
            <person name="Martin F.M."/>
        </authorList>
    </citation>
    <scope>NUCLEOTIDE SEQUENCE [LARGE SCALE GENOMIC DNA]</scope>
    <source>
        <strain evidence="3 4">DAOM 227022</strain>
    </source>
</reference>
<comment type="caution">
    <text evidence="3">The sequence shown here is derived from an EMBL/GenBank/DDBJ whole genome shotgun (WGS) entry which is preliminary data.</text>
</comment>
<sequence>MDNLSKVPNETKKTIAWVSLENDSSFTIKTLLFYPNITFAAAGFLWDPPITSDLTVNDLQQSISSAYIVIDMSDLSAKDSTLDAWKHYFGYDQISDLPRFLKEKRLFRTHRLLNPNGFDDWTERSVSRPDLILQDLIAIQYPVYQPNYVVNWFDKFAETGDNVVISTDKCDDSTFGLPKTDFGTCTSKDFLGDGKNDNGDQIINVGNPGGNNSDDNNKDKKTKVNPGVIIAIALTGSLLILGLGTWLFVVARRKYRERFVKLRDEPVVQMNSVEVK</sequence>
<keyword evidence="2" id="KW-1133">Transmembrane helix</keyword>
<keyword evidence="2" id="KW-0472">Membrane</keyword>
<dbReference type="OrthoDB" id="409848at2759"/>
<gene>
    <name evidence="3" type="ORF">C1645_771198</name>
</gene>
<evidence type="ECO:0000313" key="4">
    <source>
        <dbReference type="Proteomes" id="UP000265703"/>
    </source>
</evidence>
<keyword evidence="4" id="KW-1185">Reference proteome</keyword>
<proteinExistence type="predicted"/>
<feature type="transmembrane region" description="Helical" evidence="2">
    <location>
        <begin position="228"/>
        <end position="251"/>
    </location>
</feature>
<evidence type="ECO:0000256" key="2">
    <source>
        <dbReference type="SAM" id="Phobius"/>
    </source>
</evidence>
<feature type="region of interest" description="Disordered" evidence="1">
    <location>
        <begin position="201"/>
        <end position="220"/>
    </location>
</feature>
<protein>
    <submittedName>
        <fullName evidence="3">Uncharacterized protein</fullName>
    </submittedName>
</protein>